<feature type="binding site" evidence="1">
    <location>
        <position position="117"/>
    </location>
    <ligand>
        <name>2-oxoglutarate</name>
        <dbReference type="ChEBI" id="CHEBI:16810"/>
    </ligand>
</feature>
<feature type="binding site" evidence="1">
    <location>
        <position position="115"/>
    </location>
    <ligand>
        <name>2-oxoglutarate</name>
        <dbReference type="ChEBI" id="CHEBI:16810"/>
    </ligand>
</feature>
<dbReference type="EMBL" id="FNCI01000003">
    <property type="protein sequence ID" value="SDF98042.1"/>
    <property type="molecule type" value="Genomic_DNA"/>
</dbReference>
<dbReference type="AlphaFoldDB" id="A0A1G7QHQ8"/>
<gene>
    <name evidence="3" type="ORF">SAMN05216571_103265</name>
</gene>
<proteinExistence type="predicted"/>
<dbReference type="PROSITE" id="PS51471">
    <property type="entry name" value="FE2OG_OXY"/>
    <property type="match status" value="1"/>
</dbReference>
<evidence type="ECO:0000313" key="4">
    <source>
        <dbReference type="Proteomes" id="UP000198641"/>
    </source>
</evidence>
<dbReference type="GO" id="GO:0035516">
    <property type="term" value="F:broad specificity oxidative DNA demethylase activity"/>
    <property type="evidence" value="ECO:0007669"/>
    <property type="project" value="TreeGrafter"/>
</dbReference>
<evidence type="ECO:0000313" key="3">
    <source>
        <dbReference type="EMBL" id="SDF98042.1"/>
    </source>
</evidence>
<reference evidence="3 4" key="1">
    <citation type="submission" date="2016-10" db="EMBL/GenBank/DDBJ databases">
        <authorList>
            <person name="de Groot N.N."/>
        </authorList>
    </citation>
    <scope>NUCLEOTIDE SEQUENCE [LARGE SCALE GENOMIC DNA]</scope>
    <source>
        <strain evidence="3 4">BH539</strain>
    </source>
</reference>
<sequence length="207" mass="23885">MNDERIGPPCWQTLLDSPPMWLGLGLFGLERANELQRQLDQQLHWQRPTLTLYGRQHLIPRRQIWMGDPDAAYRYSGESFTPAPWHPAVEEIKVAVERSLEASGQRVSFNSVLLNRYADGEDRMGWHSDDEAELGEDPLIAAVSLGAERPLRFRWQDRRGAAFNVWLPHDSLLVMGPGTQRQLQHALLPRKLPGMRISLTFRRVYPR</sequence>
<dbReference type="PANTHER" id="PTHR31573:SF1">
    <property type="entry name" value="DNA OXIDATIVE DEMETHYLASE ALKBH2"/>
    <property type="match status" value="1"/>
</dbReference>
<dbReference type="RefSeq" id="WP_245696358.1">
    <property type="nucleotide sequence ID" value="NZ_FNCI01000003.1"/>
</dbReference>
<dbReference type="InterPro" id="IPR037151">
    <property type="entry name" value="AlkB-like_sf"/>
</dbReference>
<feature type="binding site" evidence="1">
    <location>
        <position position="196"/>
    </location>
    <ligand>
        <name>2-oxoglutarate</name>
        <dbReference type="ChEBI" id="CHEBI:16810"/>
    </ligand>
</feature>
<dbReference type="STRING" id="284577.SAMN05216571_103265"/>
<dbReference type="GO" id="GO:0008198">
    <property type="term" value="F:ferrous iron binding"/>
    <property type="evidence" value="ECO:0007669"/>
    <property type="project" value="TreeGrafter"/>
</dbReference>
<dbReference type="Proteomes" id="UP000198641">
    <property type="component" value="Unassembled WGS sequence"/>
</dbReference>
<evidence type="ECO:0000259" key="2">
    <source>
        <dbReference type="PROSITE" id="PS51471"/>
    </source>
</evidence>
<evidence type="ECO:0000256" key="1">
    <source>
        <dbReference type="PIRSR" id="PIRSR632852-1"/>
    </source>
</evidence>
<dbReference type="PANTHER" id="PTHR31573">
    <property type="entry name" value="ALPHA-KETOGLUTARATE-DEPENDENT DIOXYGENASE ALKB HOMOLOG 2"/>
    <property type="match status" value="1"/>
</dbReference>
<name>A0A1G7QHQ8_9GAMM</name>
<feature type="binding site" evidence="1">
    <location>
        <position position="127"/>
    </location>
    <ligand>
        <name>2-oxoglutarate</name>
        <dbReference type="ChEBI" id="CHEBI:16810"/>
    </ligand>
</feature>
<organism evidence="3 4">
    <name type="scientific">Onishia taeanensis</name>
    <dbReference type="NCBI Taxonomy" id="284577"/>
    <lineage>
        <taxon>Bacteria</taxon>
        <taxon>Pseudomonadati</taxon>
        <taxon>Pseudomonadota</taxon>
        <taxon>Gammaproteobacteria</taxon>
        <taxon>Oceanospirillales</taxon>
        <taxon>Halomonadaceae</taxon>
        <taxon>Onishia</taxon>
    </lineage>
</organism>
<dbReference type="InterPro" id="IPR005123">
    <property type="entry name" value="Oxoglu/Fe-dep_dioxygenase_dom"/>
</dbReference>
<dbReference type="GO" id="GO:0006307">
    <property type="term" value="P:DNA alkylation repair"/>
    <property type="evidence" value="ECO:0007669"/>
    <property type="project" value="TreeGrafter"/>
</dbReference>
<keyword evidence="4" id="KW-1185">Reference proteome</keyword>
<dbReference type="InterPro" id="IPR032852">
    <property type="entry name" value="ALKBH2"/>
</dbReference>
<feature type="binding site" evidence="1">
    <location>
        <position position="200"/>
    </location>
    <ligand>
        <name>2-oxoglutarate</name>
        <dbReference type="ChEBI" id="CHEBI:16810"/>
    </ligand>
</feature>
<dbReference type="Gene3D" id="2.60.120.590">
    <property type="entry name" value="Alpha-ketoglutarate-dependent dioxygenase AlkB-like"/>
    <property type="match status" value="1"/>
</dbReference>
<feature type="binding site" evidence="1">
    <location>
        <position position="185"/>
    </location>
    <ligand>
        <name>2-oxoglutarate</name>
        <dbReference type="ChEBI" id="CHEBI:16810"/>
    </ligand>
</feature>
<keyword evidence="3" id="KW-0560">Oxidoreductase</keyword>
<dbReference type="InterPro" id="IPR027450">
    <property type="entry name" value="AlkB-like"/>
</dbReference>
<dbReference type="GO" id="GO:0051747">
    <property type="term" value="F:cytosine C-5 DNA demethylase activity"/>
    <property type="evidence" value="ECO:0007669"/>
    <property type="project" value="TreeGrafter"/>
</dbReference>
<feature type="binding site" evidence="1">
    <location>
        <position position="202"/>
    </location>
    <ligand>
        <name>2-oxoglutarate</name>
        <dbReference type="ChEBI" id="CHEBI:16810"/>
    </ligand>
</feature>
<accession>A0A1G7QHQ8</accession>
<dbReference type="SUPFAM" id="SSF51197">
    <property type="entry name" value="Clavaminate synthase-like"/>
    <property type="match status" value="1"/>
</dbReference>
<feature type="domain" description="Fe2OG dioxygenase" evidence="2">
    <location>
        <begin position="108"/>
        <end position="205"/>
    </location>
</feature>
<feature type="binding site" evidence="1">
    <location>
        <begin position="73"/>
        <end position="75"/>
    </location>
    <ligand>
        <name>substrate</name>
    </ligand>
</feature>
<protein>
    <submittedName>
        <fullName evidence="3">Alkylated DNA repair dioxygenase AlkB</fullName>
    </submittedName>
</protein>
<feature type="binding site" evidence="1">
    <location>
        <position position="130"/>
    </location>
    <ligand>
        <name>substrate</name>
    </ligand>
</feature>
<keyword evidence="3" id="KW-0223">Dioxygenase</keyword>
<dbReference type="Pfam" id="PF13532">
    <property type="entry name" value="2OG-FeII_Oxy_2"/>
    <property type="match status" value="1"/>
</dbReference>